<protein>
    <submittedName>
        <fullName evidence="2">Uncharacterized protein</fullName>
    </submittedName>
</protein>
<feature type="region of interest" description="Disordered" evidence="1">
    <location>
        <begin position="1"/>
        <end position="65"/>
    </location>
</feature>
<reference evidence="2" key="1">
    <citation type="submission" date="2022-07" db="EMBL/GenBank/DDBJ databases">
        <authorList>
            <person name="Macas J."/>
            <person name="Novak P."/>
            <person name="Neumann P."/>
        </authorList>
    </citation>
    <scope>NUCLEOTIDE SEQUENCE</scope>
</reference>
<evidence type="ECO:0000313" key="2">
    <source>
        <dbReference type="EMBL" id="CAH9097966.1"/>
    </source>
</evidence>
<feature type="compositionally biased region" description="Low complexity" evidence="1">
    <location>
        <begin position="10"/>
        <end position="22"/>
    </location>
</feature>
<keyword evidence="3" id="KW-1185">Reference proteome</keyword>
<dbReference type="EMBL" id="CAMAPE010000035">
    <property type="protein sequence ID" value="CAH9097966.1"/>
    <property type="molecule type" value="Genomic_DNA"/>
</dbReference>
<sequence length="119" mass="12886">MAAVQDGDGSSSLRLLSPSPESGILHASSPVYQSKVDLYPSRPPKHRRQQPTESTITIPPIPKSANWIPTTPLHRTPNLQFSNRINTVGAISISIINKAKIVKPNIRKSSLTTLVDTGP</sequence>
<dbReference type="AlphaFoldDB" id="A0A9P0ZFC9"/>
<dbReference type="Proteomes" id="UP001152484">
    <property type="component" value="Unassembled WGS sequence"/>
</dbReference>
<evidence type="ECO:0000313" key="3">
    <source>
        <dbReference type="Proteomes" id="UP001152484"/>
    </source>
</evidence>
<gene>
    <name evidence="2" type="ORF">CEURO_LOCUS14097</name>
</gene>
<proteinExistence type="predicted"/>
<comment type="caution">
    <text evidence="2">The sequence shown here is derived from an EMBL/GenBank/DDBJ whole genome shotgun (WGS) entry which is preliminary data.</text>
</comment>
<evidence type="ECO:0000256" key="1">
    <source>
        <dbReference type="SAM" id="MobiDB-lite"/>
    </source>
</evidence>
<accession>A0A9P0ZFC9</accession>
<name>A0A9P0ZFC9_CUSEU</name>
<organism evidence="2 3">
    <name type="scientific">Cuscuta europaea</name>
    <name type="common">European dodder</name>
    <dbReference type="NCBI Taxonomy" id="41803"/>
    <lineage>
        <taxon>Eukaryota</taxon>
        <taxon>Viridiplantae</taxon>
        <taxon>Streptophyta</taxon>
        <taxon>Embryophyta</taxon>
        <taxon>Tracheophyta</taxon>
        <taxon>Spermatophyta</taxon>
        <taxon>Magnoliopsida</taxon>
        <taxon>eudicotyledons</taxon>
        <taxon>Gunneridae</taxon>
        <taxon>Pentapetalae</taxon>
        <taxon>asterids</taxon>
        <taxon>lamiids</taxon>
        <taxon>Solanales</taxon>
        <taxon>Convolvulaceae</taxon>
        <taxon>Cuscuteae</taxon>
        <taxon>Cuscuta</taxon>
        <taxon>Cuscuta subgen. Cuscuta</taxon>
    </lineage>
</organism>